<comment type="caution">
    <text evidence="1">The sequence shown here is derived from an EMBL/GenBank/DDBJ whole genome shotgun (WGS) entry which is preliminary data.</text>
</comment>
<proteinExistence type="predicted"/>
<dbReference type="InterPro" id="IPR027266">
    <property type="entry name" value="TrmE/GcvT-like"/>
</dbReference>
<dbReference type="Gene3D" id="3.30.1360.120">
    <property type="entry name" value="Probable tRNA modification gtpase trme, domain 1"/>
    <property type="match status" value="1"/>
</dbReference>
<dbReference type="InterPro" id="IPR007375">
    <property type="entry name" value="SoxG"/>
</dbReference>
<keyword evidence="2" id="KW-1185">Reference proteome</keyword>
<name>A0A934NUT0_9NOCA</name>
<dbReference type="AlphaFoldDB" id="A0A934NUT0"/>
<dbReference type="RefSeq" id="WP_199707039.1">
    <property type="nucleotide sequence ID" value="NZ_JAEMNV010000009.1"/>
</dbReference>
<dbReference type="Pfam" id="PF04268">
    <property type="entry name" value="SoxG"/>
    <property type="match status" value="1"/>
</dbReference>
<organism evidence="1 2">
    <name type="scientific">Antrihabitans stalagmiti</name>
    <dbReference type="NCBI Taxonomy" id="2799499"/>
    <lineage>
        <taxon>Bacteria</taxon>
        <taxon>Bacillati</taxon>
        <taxon>Actinomycetota</taxon>
        <taxon>Actinomycetes</taxon>
        <taxon>Mycobacteriales</taxon>
        <taxon>Nocardiaceae</taxon>
        <taxon>Antrihabitans</taxon>
    </lineage>
</organism>
<dbReference type="Proteomes" id="UP000655868">
    <property type="component" value="Unassembled WGS sequence"/>
</dbReference>
<protein>
    <submittedName>
        <fullName evidence="1">Sarcosine oxidase subunit gamma</fullName>
    </submittedName>
</protein>
<dbReference type="Gene3D" id="3.30.70.1520">
    <property type="entry name" value="Heterotetrameric sarcosine oxidase"/>
    <property type="match status" value="1"/>
</dbReference>
<gene>
    <name evidence="1" type="ORF">JGU71_23835</name>
</gene>
<accession>A0A934NUT0</accession>
<evidence type="ECO:0000313" key="2">
    <source>
        <dbReference type="Proteomes" id="UP000655868"/>
    </source>
</evidence>
<reference evidence="1" key="1">
    <citation type="submission" date="2020-12" db="EMBL/GenBank/DDBJ databases">
        <title>Antrihabitans popcorni sp. nov. and Antrihabitans auranticaus sp. nov., isolated from a larva cave.</title>
        <authorList>
            <person name="Lee S.D."/>
            <person name="Kim I.S."/>
        </authorList>
    </citation>
    <scope>NUCLEOTIDE SEQUENCE</scope>
    <source>
        <strain evidence="1">YC3-6</strain>
    </source>
</reference>
<dbReference type="EMBL" id="JAEMNV010000009">
    <property type="protein sequence ID" value="MBJ8341921.1"/>
    <property type="molecule type" value="Genomic_DNA"/>
</dbReference>
<sequence>MAETLVRTSPLASWAPRFAVLPATLQVTEEPCVTMIDLRSDAAGADAVAARIGFQLPTAASTYTVGGDIAAIWLGPDEWLITSTVDAGVTFETELRELVGPFGGTATDVSAQRTSLLLRGANARDLLEQGCSLDLHPRVFVPGTAAQTMVGQAGVVLMAVDGTGTNYRILVRSSFAHYFAAWILDAATEFIDIEGSR</sequence>
<dbReference type="SUPFAM" id="SSF103025">
    <property type="entry name" value="Folate-binding domain"/>
    <property type="match status" value="1"/>
</dbReference>
<evidence type="ECO:0000313" key="1">
    <source>
        <dbReference type="EMBL" id="MBJ8341921.1"/>
    </source>
</evidence>